<keyword evidence="4 6" id="KW-1133">Transmembrane helix</keyword>
<dbReference type="GO" id="GO:0005886">
    <property type="term" value="C:plasma membrane"/>
    <property type="evidence" value="ECO:0007669"/>
    <property type="project" value="UniProtKB-SubCell"/>
</dbReference>
<evidence type="ECO:0000256" key="4">
    <source>
        <dbReference type="ARBA" id="ARBA00022989"/>
    </source>
</evidence>
<gene>
    <name evidence="8" type="ORF">ACFR9S_10605</name>
</gene>
<name>A0ABD6B754_9EURY</name>
<evidence type="ECO:0000256" key="2">
    <source>
        <dbReference type="ARBA" id="ARBA00022475"/>
    </source>
</evidence>
<dbReference type="EMBL" id="JBHUDH010000118">
    <property type="protein sequence ID" value="MFD1526739.1"/>
    <property type="molecule type" value="Genomic_DNA"/>
</dbReference>
<evidence type="ECO:0000259" key="7">
    <source>
        <dbReference type="Pfam" id="PF04039"/>
    </source>
</evidence>
<dbReference type="InterPro" id="IPR050622">
    <property type="entry name" value="CPA3_antiporter_subunitB"/>
</dbReference>
<keyword evidence="2" id="KW-1003">Cell membrane</keyword>
<dbReference type="RefSeq" id="WP_379731016.1">
    <property type="nucleotide sequence ID" value="NZ_JBHSWZ010000044.1"/>
</dbReference>
<dbReference type="PANTHER" id="PTHR33932">
    <property type="entry name" value="NA(+)/H(+) ANTIPORTER SUBUNIT B"/>
    <property type="match status" value="1"/>
</dbReference>
<dbReference type="PANTHER" id="PTHR33932:SF4">
    <property type="entry name" value="NA(+)_H(+) ANTIPORTER SUBUNIT B"/>
    <property type="match status" value="1"/>
</dbReference>
<dbReference type="Proteomes" id="UP001597111">
    <property type="component" value="Unassembled WGS sequence"/>
</dbReference>
<evidence type="ECO:0000256" key="3">
    <source>
        <dbReference type="ARBA" id="ARBA00022692"/>
    </source>
</evidence>
<organism evidence="8 9">
    <name type="scientific">Halolamina salina</name>
    <dbReference type="NCBI Taxonomy" id="1220023"/>
    <lineage>
        <taxon>Archaea</taxon>
        <taxon>Methanobacteriati</taxon>
        <taxon>Methanobacteriota</taxon>
        <taxon>Stenosarchaea group</taxon>
        <taxon>Halobacteria</taxon>
        <taxon>Halobacteriales</taxon>
        <taxon>Haloferacaceae</taxon>
    </lineage>
</organism>
<evidence type="ECO:0000256" key="5">
    <source>
        <dbReference type="ARBA" id="ARBA00023136"/>
    </source>
</evidence>
<comment type="subcellular location">
    <subcellularLocation>
        <location evidence="1">Cell membrane</location>
        <topology evidence="1">Multi-pass membrane protein</topology>
    </subcellularLocation>
</comment>
<dbReference type="InterPro" id="IPR007182">
    <property type="entry name" value="MnhB"/>
</dbReference>
<keyword evidence="5 6" id="KW-0472">Membrane</keyword>
<reference evidence="8 9" key="1">
    <citation type="journal article" date="2019" name="Int. J. Syst. Evol. Microbiol.">
        <title>The Global Catalogue of Microorganisms (GCM) 10K type strain sequencing project: providing services to taxonomists for standard genome sequencing and annotation.</title>
        <authorList>
            <consortium name="The Broad Institute Genomics Platform"/>
            <consortium name="The Broad Institute Genome Sequencing Center for Infectious Disease"/>
            <person name="Wu L."/>
            <person name="Ma J."/>
        </authorList>
    </citation>
    <scope>NUCLEOTIDE SEQUENCE [LARGE SCALE GENOMIC DNA]</scope>
    <source>
        <strain evidence="8 9">CGMCC 1.12285</strain>
    </source>
</reference>
<dbReference type="Pfam" id="PF04039">
    <property type="entry name" value="MnhB"/>
    <property type="match status" value="1"/>
</dbReference>
<evidence type="ECO:0000256" key="6">
    <source>
        <dbReference type="SAM" id="Phobius"/>
    </source>
</evidence>
<dbReference type="AlphaFoldDB" id="A0ABD6B754"/>
<sequence length="165" mass="16951">MSDRQPAGTPDTEVPTGQSGPYVGSPIIMATVRVVTPFVFTFGLFVMFHGADSSGGGFQGGVIVGTVVLMLGIAFGIEATREWIGSRLPVALIGVGMLAFLFTGIGSVLLGAGFLEYSVYHDLGIPHATKYGIEFVELGIGVIVSGIVTGLFFAIASGFNGGESA</sequence>
<feature type="transmembrane region" description="Helical" evidence="6">
    <location>
        <begin position="34"/>
        <end position="51"/>
    </location>
</feature>
<feature type="transmembrane region" description="Helical" evidence="6">
    <location>
        <begin position="89"/>
        <end position="115"/>
    </location>
</feature>
<feature type="domain" description="Na+/H+ antiporter MnhB subunit-related protein" evidence="7">
    <location>
        <begin position="27"/>
        <end position="149"/>
    </location>
</feature>
<keyword evidence="9" id="KW-1185">Reference proteome</keyword>
<evidence type="ECO:0000313" key="8">
    <source>
        <dbReference type="EMBL" id="MFD1526739.1"/>
    </source>
</evidence>
<protein>
    <submittedName>
        <fullName evidence="8">MnhB domain-containing protein</fullName>
    </submittedName>
</protein>
<keyword evidence="3 6" id="KW-0812">Transmembrane</keyword>
<dbReference type="NCBIfam" id="NF009160">
    <property type="entry name" value="PRK12505.1"/>
    <property type="match status" value="1"/>
</dbReference>
<accession>A0ABD6B754</accession>
<proteinExistence type="predicted"/>
<feature type="transmembrane region" description="Helical" evidence="6">
    <location>
        <begin position="57"/>
        <end position="77"/>
    </location>
</feature>
<evidence type="ECO:0000256" key="1">
    <source>
        <dbReference type="ARBA" id="ARBA00004651"/>
    </source>
</evidence>
<feature type="transmembrane region" description="Helical" evidence="6">
    <location>
        <begin position="135"/>
        <end position="159"/>
    </location>
</feature>
<comment type="caution">
    <text evidence="8">The sequence shown here is derived from an EMBL/GenBank/DDBJ whole genome shotgun (WGS) entry which is preliminary data.</text>
</comment>
<evidence type="ECO:0000313" key="9">
    <source>
        <dbReference type="Proteomes" id="UP001597111"/>
    </source>
</evidence>